<dbReference type="EMBL" id="KZ857432">
    <property type="protein sequence ID" value="RDX45963.1"/>
    <property type="molecule type" value="Genomic_DNA"/>
</dbReference>
<dbReference type="OrthoDB" id="2745718at2759"/>
<dbReference type="InterPro" id="IPR009686">
    <property type="entry name" value="Senescence/spartin_C"/>
</dbReference>
<organism evidence="3 4">
    <name type="scientific">Lentinus brumalis</name>
    <dbReference type="NCBI Taxonomy" id="2498619"/>
    <lineage>
        <taxon>Eukaryota</taxon>
        <taxon>Fungi</taxon>
        <taxon>Dikarya</taxon>
        <taxon>Basidiomycota</taxon>
        <taxon>Agaricomycotina</taxon>
        <taxon>Agaricomycetes</taxon>
        <taxon>Polyporales</taxon>
        <taxon>Polyporaceae</taxon>
        <taxon>Lentinus</taxon>
    </lineage>
</organism>
<feature type="non-terminal residue" evidence="3">
    <location>
        <position position="988"/>
    </location>
</feature>
<evidence type="ECO:0000256" key="1">
    <source>
        <dbReference type="SAM" id="MobiDB-lite"/>
    </source>
</evidence>
<accession>A0A371D0A5</accession>
<dbReference type="PANTHER" id="PTHR21068:SF43">
    <property type="entry name" value="SPARTIN"/>
    <property type="match status" value="1"/>
</dbReference>
<dbReference type="SUPFAM" id="SSF81383">
    <property type="entry name" value="F-box domain"/>
    <property type="match status" value="1"/>
</dbReference>
<sequence length="988" mass="106521">LMSGLLKLPQELLVETLKYLYLKELLRCTRVCSVLRAVIKDSLELQYQIELSADGLVDGIGCSLSTSERLARLLELRARWHYLDWADVKPIQAPAMCQAYELVDGVFASSMGNGLSGSRHLALTWLPNRREAERTVERSDLGVTVRDFAIDPSQDLMALVIADEVESFNIHLRTLSGNKPHPRAAKPELKAPIPFQVGNSFIQIVDDIVGTFFWVHGPGLLIWNWRTGKNVVHCIVDLPTGAYDFAFLSSRAFMLTVATGAGSIELYTFTGDDDAPIARDRSSSSSSSSSSPSGPTTPTPSSPPLRLPWYSARRLPTRVAVLHLPPTQPGRDMRKAFTHSGPFVGRPTPGRPFETSPDARVHMLTLHYGDHAGMFNLFVLNRFFLSLVPAGQVGSKEDYAPVVKHWIEWGPGNTRLFEWSVHFNWLRCVSHLLLFKWCVESDISGRYIHGTRVVFPPIPERDPNANERAILMMDFNVHPKRTDDPVLHCYPAPENSNCLFIMNERRIEAGQIFQEAVVTRLPYAASTRVGISSVADYSGFMIDDQRLMGMRVSSVTLITIPGVTAHHVLGDASVELGAGELNIVPASSGQDLTLTVGSAGFALHKDTPFGTLEGDSRAYVFSPEIEGVNGGFVKITLPEGVTEDSSRLSDLQTKLEEVLISHGLLQPGGEGAAEGGSYVSYHNHEHSSYLWLRPVCSESGDQPLITIPGALAAQVLGEETTVLSEGTLSLILMPKSDHSNDPVLTLTVGKAAFSLFIAIVLPESTAPHGAPVDLAELQNQLELILIDHGLLKDGFEAAADEVARSVREDSARTAQRIRDARDLYLSTHPRTIEPAEFPQAAHTVAGSSASGTQSIANVAHRVSGVVLSGAATAGAWIASTFVPTEPETTEQLKSASRGVIDVADGVGAGVGEVKDTLKDTAAGAMLENDYGQEAREVVGNIGQSVGNVGAAAGDVAAATSGGPIALAGLKGAAARQEEEQKAQDADDL</sequence>
<evidence type="ECO:0000259" key="2">
    <source>
        <dbReference type="PROSITE" id="PS50181"/>
    </source>
</evidence>
<dbReference type="Pfam" id="PF06911">
    <property type="entry name" value="Senescence"/>
    <property type="match status" value="1"/>
</dbReference>
<reference evidence="3 4" key="1">
    <citation type="journal article" date="2018" name="Biotechnol. Biofuels">
        <title>Integrative visual omics of the white-rot fungus Polyporus brumalis exposes the biotechnological potential of its oxidative enzymes for delignifying raw plant biomass.</title>
        <authorList>
            <person name="Miyauchi S."/>
            <person name="Rancon A."/>
            <person name="Drula E."/>
            <person name="Hage H."/>
            <person name="Chaduli D."/>
            <person name="Favel A."/>
            <person name="Grisel S."/>
            <person name="Henrissat B."/>
            <person name="Herpoel-Gimbert I."/>
            <person name="Ruiz-Duenas F.J."/>
            <person name="Chevret D."/>
            <person name="Hainaut M."/>
            <person name="Lin J."/>
            <person name="Wang M."/>
            <person name="Pangilinan J."/>
            <person name="Lipzen A."/>
            <person name="Lesage-Meessen L."/>
            <person name="Navarro D."/>
            <person name="Riley R."/>
            <person name="Grigoriev I.V."/>
            <person name="Zhou S."/>
            <person name="Raouche S."/>
            <person name="Rosso M.N."/>
        </authorList>
    </citation>
    <scope>NUCLEOTIDE SEQUENCE [LARGE SCALE GENOMIC DNA]</scope>
    <source>
        <strain evidence="3 4">BRFM 1820</strain>
    </source>
</reference>
<keyword evidence="4" id="KW-1185">Reference proteome</keyword>
<dbReference type="Pfam" id="PF12937">
    <property type="entry name" value="F-box-like"/>
    <property type="match status" value="1"/>
</dbReference>
<feature type="region of interest" description="Disordered" evidence="1">
    <location>
        <begin position="277"/>
        <end position="306"/>
    </location>
</feature>
<evidence type="ECO:0000313" key="4">
    <source>
        <dbReference type="Proteomes" id="UP000256964"/>
    </source>
</evidence>
<dbReference type="PROSITE" id="PS50181">
    <property type="entry name" value="FBOX"/>
    <property type="match status" value="1"/>
</dbReference>
<dbReference type="InterPro" id="IPR036047">
    <property type="entry name" value="F-box-like_dom_sf"/>
</dbReference>
<gene>
    <name evidence="3" type="ORF">OH76DRAFT_1356953</name>
</gene>
<dbReference type="AlphaFoldDB" id="A0A371D0A5"/>
<dbReference type="Proteomes" id="UP000256964">
    <property type="component" value="Unassembled WGS sequence"/>
</dbReference>
<dbReference type="Gene3D" id="1.20.1280.50">
    <property type="match status" value="1"/>
</dbReference>
<dbReference type="PANTHER" id="PTHR21068">
    <property type="entry name" value="SPARTIN"/>
    <property type="match status" value="1"/>
</dbReference>
<feature type="region of interest" description="Disordered" evidence="1">
    <location>
        <begin position="969"/>
        <end position="988"/>
    </location>
</feature>
<evidence type="ECO:0000313" key="3">
    <source>
        <dbReference type="EMBL" id="RDX45963.1"/>
    </source>
</evidence>
<dbReference type="InterPro" id="IPR001810">
    <property type="entry name" value="F-box_dom"/>
</dbReference>
<dbReference type="STRING" id="139420.A0A371D0A5"/>
<feature type="compositionally biased region" description="Low complexity" evidence="1">
    <location>
        <begin position="283"/>
        <end position="294"/>
    </location>
</feature>
<feature type="domain" description="F-box" evidence="2">
    <location>
        <begin position="2"/>
        <end position="50"/>
    </location>
</feature>
<feature type="compositionally biased region" description="Basic and acidic residues" evidence="1">
    <location>
        <begin position="975"/>
        <end position="988"/>
    </location>
</feature>
<name>A0A371D0A5_9APHY</name>
<proteinExistence type="predicted"/>
<protein>
    <recommendedName>
        <fullName evidence="2">F-box domain-containing protein</fullName>
    </recommendedName>
</protein>
<feature type="compositionally biased region" description="Pro residues" evidence="1">
    <location>
        <begin position="295"/>
        <end position="306"/>
    </location>
</feature>
<dbReference type="GO" id="GO:0005886">
    <property type="term" value="C:plasma membrane"/>
    <property type="evidence" value="ECO:0007669"/>
    <property type="project" value="TreeGrafter"/>
</dbReference>
<dbReference type="InterPro" id="IPR045036">
    <property type="entry name" value="Spartin-like"/>
</dbReference>